<feature type="compositionally biased region" description="Polar residues" evidence="3">
    <location>
        <begin position="187"/>
        <end position="196"/>
    </location>
</feature>
<organism evidence="4 5">
    <name type="scientific">Tetrapyrgos nigripes</name>
    <dbReference type="NCBI Taxonomy" id="182062"/>
    <lineage>
        <taxon>Eukaryota</taxon>
        <taxon>Fungi</taxon>
        <taxon>Dikarya</taxon>
        <taxon>Basidiomycota</taxon>
        <taxon>Agaricomycotina</taxon>
        <taxon>Agaricomycetes</taxon>
        <taxon>Agaricomycetidae</taxon>
        <taxon>Agaricales</taxon>
        <taxon>Marasmiineae</taxon>
        <taxon>Marasmiaceae</taxon>
        <taxon>Tetrapyrgos</taxon>
    </lineage>
</organism>
<proteinExistence type="predicted"/>
<sequence length="396" mass="43913">MLFKDLQQWKPEPLSPLQAFLFGHILRLRFPEEFESEEAPPEQQDPGLRESIAGGEKRRGDDDDDEDDDDERLDLRQSDEDIKTYGKQRVIGSGEESEEDEESGRETKRQKTSGSGTGQAMPYTRSYTTIASGVKEAEHQWWKQYIKKRPPMFPKHLSLDYIYKDPYAQKHESDDEVESGPSEVKDPNQNYDYSNSESDHERHDIQDTSANSQRGCANTDWNPNSSQGDISRDSGDNYDHDKAAASLVSVFNNLADDNGPILAGVDEDKDADKARKQAAVVQKRKRGRPRKPQTQVQPRPAENPAATAGTDGEVAQTAIAPSLTGITVAVVQNTVTPERRGPGRPRKLVTGVDMACPRHSSAIGGGGEVPDLPKRRGRPRKNPVAVPGELAMSLIN</sequence>
<keyword evidence="5" id="KW-1185">Reference proteome</keyword>
<gene>
    <name evidence="4" type="ORF">D9758_011068</name>
</gene>
<evidence type="ECO:0000256" key="3">
    <source>
        <dbReference type="SAM" id="MobiDB-lite"/>
    </source>
</evidence>
<comment type="caution">
    <text evidence="4">The sequence shown here is derived from an EMBL/GenBank/DDBJ whole genome shotgun (WGS) entry which is preliminary data.</text>
</comment>
<evidence type="ECO:0000313" key="5">
    <source>
        <dbReference type="Proteomes" id="UP000559256"/>
    </source>
</evidence>
<evidence type="ECO:0000256" key="2">
    <source>
        <dbReference type="ARBA" id="ARBA00023125"/>
    </source>
</evidence>
<dbReference type="SMART" id="SM00384">
    <property type="entry name" value="AT_hook"/>
    <property type="match status" value="3"/>
</dbReference>
<dbReference type="PRINTS" id="PR00930">
    <property type="entry name" value="HIGHMOBLTYIY"/>
</dbReference>
<dbReference type="GO" id="GO:0000785">
    <property type="term" value="C:chromatin"/>
    <property type="evidence" value="ECO:0007669"/>
    <property type="project" value="InterPro"/>
</dbReference>
<name>A0A8H5FS73_9AGAR</name>
<dbReference type="AlphaFoldDB" id="A0A8H5FS73"/>
<feature type="region of interest" description="Disordered" evidence="3">
    <location>
        <begin position="168"/>
        <end position="240"/>
    </location>
</feature>
<dbReference type="GO" id="GO:0003677">
    <property type="term" value="F:DNA binding"/>
    <property type="evidence" value="ECO:0007669"/>
    <property type="project" value="UniProtKB-KW"/>
</dbReference>
<dbReference type="GO" id="GO:0005634">
    <property type="term" value="C:nucleus"/>
    <property type="evidence" value="ECO:0007669"/>
    <property type="project" value="InterPro"/>
</dbReference>
<keyword evidence="1" id="KW-0677">Repeat</keyword>
<feature type="compositionally biased region" description="Acidic residues" evidence="3">
    <location>
        <begin position="62"/>
        <end position="72"/>
    </location>
</feature>
<feature type="compositionally biased region" description="Basic residues" evidence="3">
    <location>
        <begin position="282"/>
        <end position="291"/>
    </location>
</feature>
<keyword evidence="2" id="KW-0238">DNA-binding</keyword>
<dbReference type="EMBL" id="JAACJM010000096">
    <property type="protein sequence ID" value="KAF5347186.1"/>
    <property type="molecule type" value="Genomic_DNA"/>
</dbReference>
<feature type="region of interest" description="Disordered" evidence="3">
    <location>
        <begin position="33"/>
        <end position="127"/>
    </location>
</feature>
<reference evidence="4 5" key="1">
    <citation type="journal article" date="2020" name="ISME J.">
        <title>Uncovering the hidden diversity of litter-decomposition mechanisms in mushroom-forming fungi.</title>
        <authorList>
            <person name="Floudas D."/>
            <person name="Bentzer J."/>
            <person name="Ahren D."/>
            <person name="Johansson T."/>
            <person name="Persson P."/>
            <person name="Tunlid A."/>
        </authorList>
    </citation>
    <scope>NUCLEOTIDE SEQUENCE [LARGE SCALE GENOMIC DNA]</scope>
    <source>
        <strain evidence="4 5">CBS 291.85</strain>
    </source>
</reference>
<feature type="compositionally biased region" description="Basic and acidic residues" evidence="3">
    <location>
        <begin position="230"/>
        <end position="240"/>
    </location>
</feature>
<evidence type="ECO:0000256" key="1">
    <source>
        <dbReference type="ARBA" id="ARBA00022737"/>
    </source>
</evidence>
<accession>A0A8H5FS73</accession>
<feature type="compositionally biased region" description="Basic and acidic residues" evidence="3">
    <location>
        <begin position="197"/>
        <end position="206"/>
    </location>
</feature>
<dbReference type="InterPro" id="IPR017956">
    <property type="entry name" value="AT_hook_DNA-bd_motif"/>
</dbReference>
<dbReference type="PRINTS" id="PR00929">
    <property type="entry name" value="ATHOOK"/>
</dbReference>
<feature type="compositionally biased region" description="Basic and acidic residues" evidence="3">
    <location>
        <begin position="73"/>
        <end position="84"/>
    </location>
</feature>
<dbReference type="InterPro" id="IPR000116">
    <property type="entry name" value="HMGA"/>
</dbReference>
<dbReference type="GO" id="GO:0006355">
    <property type="term" value="P:regulation of DNA-templated transcription"/>
    <property type="evidence" value="ECO:0007669"/>
    <property type="project" value="InterPro"/>
</dbReference>
<feature type="region of interest" description="Disordered" evidence="3">
    <location>
        <begin position="255"/>
        <end position="315"/>
    </location>
</feature>
<protein>
    <submittedName>
        <fullName evidence="4">Uncharacterized protein</fullName>
    </submittedName>
</protein>
<dbReference type="Proteomes" id="UP000559256">
    <property type="component" value="Unassembled WGS sequence"/>
</dbReference>
<evidence type="ECO:0000313" key="4">
    <source>
        <dbReference type="EMBL" id="KAF5347186.1"/>
    </source>
</evidence>
<dbReference type="OrthoDB" id="4703at2759"/>
<feature type="region of interest" description="Disordered" evidence="3">
    <location>
        <begin position="334"/>
        <end position="396"/>
    </location>
</feature>
<feature type="compositionally biased region" description="Polar residues" evidence="3">
    <location>
        <begin position="207"/>
        <end position="229"/>
    </location>
</feature>